<organism evidence="3 4">
    <name type="scientific">Carboxylicivirga sediminis</name>
    <dbReference type="NCBI Taxonomy" id="2006564"/>
    <lineage>
        <taxon>Bacteria</taxon>
        <taxon>Pseudomonadati</taxon>
        <taxon>Bacteroidota</taxon>
        <taxon>Bacteroidia</taxon>
        <taxon>Marinilabiliales</taxon>
        <taxon>Marinilabiliaceae</taxon>
        <taxon>Carboxylicivirga</taxon>
    </lineage>
</organism>
<feature type="binding site" evidence="2">
    <location>
        <position position="111"/>
    </location>
    <ligand>
        <name>Fe cation</name>
        <dbReference type="ChEBI" id="CHEBI:24875"/>
    </ligand>
</feature>
<dbReference type="PANTHER" id="PTHR33202">
    <property type="entry name" value="ZINC UPTAKE REGULATION PROTEIN"/>
    <property type="match status" value="1"/>
</dbReference>
<dbReference type="GO" id="GO:0003700">
    <property type="term" value="F:DNA-binding transcription factor activity"/>
    <property type="evidence" value="ECO:0007669"/>
    <property type="project" value="InterPro"/>
</dbReference>
<dbReference type="InterPro" id="IPR036388">
    <property type="entry name" value="WH-like_DNA-bd_sf"/>
</dbReference>
<feature type="binding site" evidence="1">
    <location>
        <position position="102"/>
    </location>
    <ligand>
        <name>Zn(2+)</name>
        <dbReference type="ChEBI" id="CHEBI:29105"/>
    </ligand>
</feature>
<protein>
    <submittedName>
        <fullName evidence="3">Transcriptional repressor</fullName>
    </submittedName>
</protein>
<keyword evidence="1" id="KW-0862">Zinc</keyword>
<dbReference type="PANTHER" id="PTHR33202:SF7">
    <property type="entry name" value="FERRIC UPTAKE REGULATION PROTEIN"/>
    <property type="match status" value="1"/>
</dbReference>
<evidence type="ECO:0000313" key="3">
    <source>
        <dbReference type="EMBL" id="MBR8538280.1"/>
    </source>
</evidence>
<comment type="cofactor">
    <cofactor evidence="1">
        <name>Zn(2+)</name>
        <dbReference type="ChEBI" id="CHEBI:29105"/>
    </cofactor>
    <text evidence="1">Binds 1 zinc ion per subunit.</text>
</comment>
<dbReference type="Pfam" id="PF01475">
    <property type="entry name" value="FUR"/>
    <property type="match status" value="1"/>
</dbReference>
<dbReference type="Proteomes" id="UP000679220">
    <property type="component" value="Unassembled WGS sequence"/>
</dbReference>
<keyword evidence="1" id="KW-0479">Metal-binding</keyword>
<dbReference type="SUPFAM" id="SSF46785">
    <property type="entry name" value="Winged helix' DNA-binding domain"/>
    <property type="match status" value="1"/>
</dbReference>
<keyword evidence="4" id="KW-1185">Reference proteome</keyword>
<sequence>MMSEESIKEYLRERALKATPIRVGLLSLLSERESAIPYSEIQENLKSFDRVTLYRTLNALIDGGIVHKASTSGDETYYALCSQNCSKHCHKHEHIHFKCTACHEVSCMHIEQAIKISIPNFQIEEVSVEVKGVCDKCCK</sequence>
<dbReference type="GO" id="GO:0008270">
    <property type="term" value="F:zinc ion binding"/>
    <property type="evidence" value="ECO:0007669"/>
    <property type="project" value="TreeGrafter"/>
</dbReference>
<feature type="binding site" evidence="1">
    <location>
        <position position="137"/>
    </location>
    <ligand>
        <name>Zn(2+)</name>
        <dbReference type="ChEBI" id="CHEBI:29105"/>
    </ligand>
</feature>
<comment type="cofactor">
    <cofactor evidence="2">
        <name>Mn(2+)</name>
        <dbReference type="ChEBI" id="CHEBI:29035"/>
    </cofactor>
    <cofactor evidence="2">
        <name>Fe(2+)</name>
        <dbReference type="ChEBI" id="CHEBI:29033"/>
    </cofactor>
    <text evidence="2">Binds 1 Mn(2+) or Fe(2+) ion per subunit.</text>
</comment>
<name>A0A941FD58_9BACT</name>
<dbReference type="GO" id="GO:1900376">
    <property type="term" value="P:regulation of secondary metabolite biosynthetic process"/>
    <property type="evidence" value="ECO:0007669"/>
    <property type="project" value="TreeGrafter"/>
</dbReference>
<feature type="binding site" evidence="1">
    <location>
        <position position="134"/>
    </location>
    <ligand>
        <name>Zn(2+)</name>
        <dbReference type="ChEBI" id="CHEBI:29105"/>
    </ligand>
</feature>
<evidence type="ECO:0000313" key="4">
    <source>
        <dbReference type="Proteomes" id="UP000679220"/>
    </source>
</evidence>
<gene>
    <name evidence="3" type="ORF">KDU71_22100</name>
</gene>
<comment type="caution">
    <text evidence="3">The sequence shown here is derived from an EMBL/GenBank/DDBJ whole genome shotgun (WGS) entry which is preliminary data.</text>
</comment>
<dbReference type="RefSeq" id="WP_212193304.1">
    <property type="nucleotide sequence ID" value="NZ_JAGTAR010000058.1"/>
</dbReference>
<dbReference type="AlphaFoldDB" id="A0A941FD58"/>
<dbReference type="GO" id="GO:0000976">
    <property type="term" value="F:transcription cis-regulatory region binding"/>
    <property type="evidence" value="ECO:0007669"/>
    <property type="project" value="TreeGrafter"/>
</dbReference>
<reference evidence="3" key="1">
    <citation type="journal article" date="2018" name="Int. J. Syst. Evol. Microbiol.">
        <title>Carboxylicivirga sediminis sp. nov., isolated from coastal sediment.</title>
        <authorList>
            <person name="Wang F.Q."/>
            <person name="Ren L.H."/>
            <person name="Zou R.J."/>
            <person name="Sun Y.Z."/>
            <person name="Liu X.J."/>
            <person name="Jiang F."/>
            <person name="Liu L.J."/>
        </authorList>
    </citation>
    <scope>NUCLEOTIDE SEQUENCE</scope>
    <source>
        <strain evidence="3">JR1</strain>
    </source>
</reference>
<feature type="binding site" evidence="1">
    <location>
        <position position="99"/>
    </location>
    <ligand>
        <name>Zn(2+)</name>
        <dbReference type="ChEBI" id="CHEBI:29105"/>
    </ligand>
</feature>
<evidence type="ECO:0000256" key="2">
    <source>
        <dbReference type="PIRSR" id="PIRSR602481-2"/>
    </source>
</evidence>
<evidence type="ECO:0000256" key="1">
    <source>
        <dbReference type="PIRSR" id="PIRSR602481-1"/>
    </source>
</evidence>
<dbReference type="Gene3D" id="1.10.10.10">
    <property type="entry name" value="Winged helix-like DNA-binding domain superfamily/Winged helix DNA-binding domain"/>
    <property type="match status" value="1"/>
</dbReference>
<dbReference type="InterPro" id="IPR002481">
    <property type="entry name" value="FUR"/>
</dbReference>
<accession>A0A941FD58</accession>
<reference evidence="3" key="2">
    <citation type="submission" date="2021-04" db="EMBL/GenBank/DDBJ databases">
        <authorList>
            <person name="Zhang T."/>
            <person name="Zhang Y."/>
            <person name="Lu D."/>
            <person name="Zuo D."/>
            <person name="Du Z."/>
        </authorList>
    </citation>
    <scope>NUCLEOTIDE SEQUENCE</scope>
    <source>
        <strain evidence="3">JR1</strain>
    </source>
</reference>
<proteinExistence type="predicted"/>
<dbReference type="GO" id="GO:0045892">
    <property type="term" value="P:negative regulation of DNA-templated transcription"/>
    <property type="evidence" value="ECO:0007669"/>
    <property type="project" value="TreeGrafter"/>
</dbReference>
<dbReference type="InterPro" id="IPR036390">
    <property type="entry name" value="WH_DNA-bd_sf"/>
</dbReference>
<keyword evidence="2" id="KW-0408">Iron</keyword>
<dbReference type="EMBL" id="JAGTAR010000058">
    <property type="protein sequence ID" value="MBR8538280.1"/>
    <property type="molecule type" value="Genomic_DNA"/>
</dbReference>